<keyword evidence="2" id="KW-1185">Reference proteome</keyword>
<dbReference type="EMBL" id="WNYA01000207">
    <property type="protein sequence ID" value="KAG8549269.1"/>
    <property type="molecule type" value="Genomic_DNA"/>
</dbReference>
<evidence type="ECO:0000313" key="1">
    <source>
        <dbReference type="EMBL" id="KAG8549269.1"/>
    </source>
</evidence>
<organism evidence="1 2">
    <name type="scientific">Engystomops pustulosus</name>
    <name type="common">Tungara frog</name>
    <name type="synonym">Physalaemus pustulosus</name>
    <dbReference type="NCBI Taxonomy" id="76066"/>
    <lineage>
        <taxon>Eukaryota</taxon>
        <taxon>Metazoa</taxon>
        <taxon>Chordata</taxon>
        <taxon>Craniata</taxon>
        <taxon>Vertebrata</taxon>
        <taxon>Euteleostomi</taxon>
        <taxon>Amphibia</taxon>
        <taxon>Batrachia</taxon>
        <taxon>Anura</taxon>
        <taxon>Neobatrachia</taxon>
        <taxon>Hyloidea</taxon>
        <taxon>Leptodactylidae</taxon>
        <taxon>Leiuperinae</taxon>
        <taxon>Engystomops</taxon>
    </lineage>
</organism>
<accession>A0AAV6ZP40</accession>
<dbReference type="Proteomes" id="UP000824782">
    <property type="component" value="Unassembled WGS sequence"/>
</dbReference>
<sequence length="89" mass="10078">METPLPNTESSRFWQENQGRWSPGCVFAILRGGPNMIVTKNPHLSFSLEAIFTEEQWAVFGRSVGLKVRNPTLRLIHPNVALPDMTCRP</sequence>
<protein>
    <submittedName>
        <fullName evidence="1">Uncharacterized protein</fullName>
    </submittedName>
</protein>
<comment type="caution">
    <text evidence="1">The sequence shown here is derived from an EMBL/GenBank/DDBJ whole genome shotgun (WGS) entry which is preliminary data.</text>
</comment>
<dbReference type="AlphaFoldDB" id="A0AAV6ZP40"/>
<proteinExistence type="predicted"/>
<name>A0AAV6ZP40_ENGPU</name>
<gene>
    <name evidence="1" type="ORF">GDO81_021802</name>
</gene>
<evidence type="ECO:0000313" key="2">
    <source>
        <dbReference type="Proteomes" id="UP000824782"/>
    </source>
</evidence>
<reference evidence="1" key="1">
    <citation type="thesis" date="2020" institute="ProQuest LLC" country="789 East Eisenhower Parkway, Ann Arbor, MI, USA">
        <title>Comparative Genomics and Chromosome Evolution.</title>
        <authorList>
            <person name="Mudd A.B."/>
        </authorList>
    </citation>
    <scope>NUCLEOTIDE SEQUENCE</scope>
    <source>
        <strain evidence="1">237g6f4</strain>
        <tissue evidence="1">Blood</tissue>
    </source>
</reference>